<evidence type="ECO:0000313" key="2">
    <source>
        <dbReference type="EMBL" id="QDL37062.1"/>
    </source>
</evidence>
<feature type="domain" description="Thioredoxin" evidence="1">
    <location>
        <begin position="20"/>
        <end position="76"/>
    </location>
</feature>
<dbReference type="RefSeq" id="WP_142818228.1">
    <property type="nucleotide sequence ID" value="NZ_CP035503.1"/>
</dbReference>
<accession>A0A515D9G5</accession>
<dbReference type="InterPro" id="IPR013766">
    <property type="entry name" value="Thioredoxin_domain"/>
</dbReference>
<dbReference type="EMBL" id="CP035503">
    <property type="protein sequence ID" value="QDL37062.1"/>
    <property type="molecule type" value="Genomic_DNA"/>
</dbReference>
<dbReference type="Proteomes" id="UP000316798">
    <property type="component" value="Chromosome"/>
</dbReference>
<dbReference type="SUPFAM" id="SSF52833">
    <property type="entry name" value="Thioredoxin-like"/>
    <property type="match status" value="1"/>
</dbReference>
<dbReference type="CDD" id="cd02947">
    <property type="entry name" value="TRX_family"/>
    <property type="match status" value="1"/>
</dbReference>
<dbReference type="Gene3D" id="3.40.30.10">
    <property type="entry name" value="Glutaredoxin"/>
    <property type="match status" value="1"/>
</dbReference>
<proteinExistence type="predicted"/>
<dbReference type="AlphaFoldDB" id="A0A515D9G5"/>
<dbReference type="KEGG" id="rhf:EUB48_07020"/>
<dbReference type="InterPro" id="IPR036249">
    <property type="entry name" value="Thioredoxin-like_sf"/>
</dbReference>
<gene>
    <name evidence="2" type="ORF">EUB48_07020</name>
</gene>
<dbReference type="Pfam" id="PF00085">
    <property type="entry name" value="Thioredoxin"/>
    <property type="match status" value="1"/>
</dbReference>
<sequence length="133" mass="14413">MPDESDFHSDAGAPLRRVLCLCAQWCDTCREYRAVFDEVGAAHPQLQFVWIDIEDQADLVGDVEVETFPTLLIADDAALRFFGPLTPQPQTLARLLEGLALQGPGISAAPEVQALLDGVLAAMPTQTEHAKSP</sequence>
<evidence type="ECO:0000259" key="1">
    <source>
        <dbReference type="Pfam" id="PF00085"/>
    </source>
</evidence>
<evidence type="ECO:0000313" key="3">
    <source>
        <dbReference type="Proteomes" id="UP000316798"/>
    </source>
</evidence>
<dbReference type="OrthoDB" id="8521206at2"/>
<keyword evidence="3" id="KW-1185">Reference proteome</keyword>
<protein>
    <submittedName>
        <fullName evidence="2">Thioredoxin</fullName>
    </submittedName>
</protein>
<reference evidence="2 3" key="1">
    <citation type="submission" date="2019-01" db="EMBL/GenBank/DDBJ databases">
        <title>Genomic insights into a novel species Rhodoferax sp.</title>
        <authorList>
            <person name="Jin L."/>
        </authorList>
    </citation>
    <scope>NUCLEOTIDE SEQUENCE [LARGE SCALE GENOMIC DNA]</scope>
    <source>
        <strain evidence="2 3">CHu59-6-5</strain>
    </source>
</reference>
<organism evidence="2 3">
    <name type="scientific">Rhodoferax sediminis</name>
    <dbReference type="NCBI Taxonomy" id="2509614"/>
    <lineage>
        <taxon>Bacteria</taxon>
        <taxon>Pseudomonadati</taxon>
        <taxon>Pseudomonadota</taxon>
        <taxon>Betaproteobacteria</taxon>
        <taxon>Burkholderiales</taxon>
        <taxon>Comamonadaceae</taxon>
        <taxon>Rhodoferax</taxon>
    </lineage>
</organism>
<name>A0A515D9G5_9BURK</name>